<dbReference type="InterPro" id="IPR010317">
    <property type="entry name" value="WxLIP_PGBD"/>
</dbReference>
<evidence type="ECO:0000259" key="4">
    <source>
        <dbReference type="Pfam" id="PF11797"/>
    </source>
</evidence>
<dbReference type="Pfam" id="PF06030">
    <property type="entry name" value="WxLIP_PGBD"/>
    <property type="match status" value="1"/>
</dbReference>
<evidence type="ECO:0000313" key="5">
    <source>
        <dbReference type="EMBL" id="GFH40654.1"/>
    </source>
</evidence>
<keyword evidence="6" id="KW-1185">Reference proteome</keyword>
<protein>
    <submittedName>
        <fullName evidence="5">Cell surface protein</fullName>
    </submittedName>
</protein>
<feature type="signal peptide" evidence="2">
    <location>
        <begin position="1"/>
        <end position="24"/>
    </location>
</feature>
<keyword evidence="1" id="KW-1133">Transmembrane helix</keyword>
<dbReference type="Gene3D" id="2.60.40.1710">
    <property type="entry name" value="Subtilisin-like superfamily"/>
    <property type="match status" value="1"/>
</dbReference>
<dbReference type="Proteomes" id="UP000475928">
    <property type="component" value="Unassembled WGS sequence"/>
</dbReference>
<dbReference type="InterPro" id="IPR021759">
    <property type="entry name" value="WxLIP_HBD"/>
</dbReference>
<name>A0A6A0B8D0_9LACT</name>
<reference evidence="5 6" key="1">
    <citation type="submission" date="2020-02" db="EMBL/GenBank/DDBJ databases">
        <title>Draft genome sequence of Lactococcus sp. Hs20B0-1.</title>
        <authorList>
            <person name="Noda S."/>
            <person name="Yuki M."/>
            <person name="Ohkuma M."/>
        </authorList>
    </citation>
    <scope>NUCLEOTIDE SEQUENCE [LARGE SCALE GENOMIC DNA]</scope>
    <source>
        <strain evidence="5 6">Hs20B0-1</strain>
    </source>
</reference>
<keyword evidence="1" id="KW-0812">Transmembrane</keyword>
<accession>A0A6A0B8D0</accession>
<sequence>MKKALLLCVAVIGFIIAAPRLVRAEDVGYTVRTAQSELQVDTSKSYFDLRAKANQAFDLTIEIDNTSDTSGDFTVAVTNGMTSDNGSISYGISTQKLDAAMTMPFTSFAKVETPKVTVPAKSKKQVTIKVKMPATTFDGMILGAIYIEKPVAANAKKSGYTNQYAYAKAVVIKETDKTVHPDLKMPEVLVRKRNNQVEISATLENPAWINIKKMSLKAEIISKKTGKVVVTKTFSDYAVAPTTHFALNLLYDATKFPTGSYLFRVKATQTETMQHEWTLEKSFDIDATAISKKFADKQGFSITDKNDKVGLYILLGALTALVLGLFIFIIILLKRRKKEDDDENDDKKANITS</sequence>
<feature type="transmembrane region" description="Helical" evidence="1">
    <location>
        <begin position="309"/>
        <end position="333"/>
    </location>
</feature>
<feature type="chain" id="PRO_5025693740" evidence="2">
    <location>
        <begin position="25"/>
        <end position="353"/>
    </location>
</feature>
<dbReference type="RefSeq" id="WP_172356343.1">
    <property type="nucleotide sequence ID" value="NZ_BLLH01000004.1"/>
</dbReference>
<feature type="domain" description="WxL Interacting Protein peptidoglycan binding" evidence="3">
    <location>
        <begin position="29"/>
        <end position="149"/>
    </location>
</feature>
<evidence type="ECO:0000256" key="1">
    <source>
        <dbReference type="SAM" id="Phobius"/>
    </source>
</evidence>
<dbReference type="EMBL" id="BLLH01000004">
    <property type="protein sequence ID" value="GFH40654.1"/>
    <property type="molecule type" value="Genomic_DNA"/>
</dbReference>
<keyword evidence="1" id="KW-0472">Membrane</keyword>
<dbReference type="AlphaFoldDB" id="A0A6A0B8D0"/>
<keyword evidence="2" id="KW-0732">Signal</keyword>
<dbReference type="Pfam" id="PF11797">
    <property type="entry name" value="WxLIP_HBD"/>
    <property type="match status" value="1"/>
</dbReference>
<feature type="domain" description="WxL Interacting Protein host binding" evidence="4">
    <location>
        <begin position="159"/>
        <end position="290"/>
    </location>
</feature>
<gene>
    <name evidence="5" type="ORF">Hs20B_10520</name>
</gene>
<comment type="caution">
    <text evidence="5">The sequence shown here is derived from an EMBL/GenBank/DDBJ whole genome shotgun (WGS) entry which is preliminary data.</text>
</comment>
<proteinExistence type="predicted"/>
<organism evidence="5 6">
    <name type="scientific">Pseudolactococcus insecticola</name>
    <dbReference type="NCBI Taxonomy" id="2709158"/>
    <lineage>
        <taxon>Bacteria</taxon>
        <taxon>Bacillati</taxon>
        <taxon>Bacillota</taxon>
        <taxon>Bacilli</taxon>
        <taxon>Lactobacillales</taxon>
        <taxon>Streptococcaceae</taxon>
        <taxon>Pseudolactococcus</taxon>
    </lineage>
</organism>
<evidence type="ECO:0000313" key="6">
    <source>
        <dbReference type="Proteomes" id="UP000475928"/>
    </source>
</evidence>
<evidence type="ECO:0000259" key="3">
    <source>
        <dbReference type="Pfam" id="PF06030"/>
    </source>
</evidence>
<evidence type="ECO:0000256" key="2">
    <source>
        <dbReference type="SAM" id="SignalP"/>
    </source>
</evidence>